<accession>A0ABQ6M9F2</accession>
<evidence type="ECO:0000256" key="1">
    <source>
        <dbReference type="ARBA" id="ARBA00022723"/>
    </source>
</evidence>
<evidence type="ECO:0000259" key="2">
    <source>
        <dbReference type="PROSITE" id="PS51819"/>
    </source>
</evidence>
<protein>
    <recommendedName>
        <fullName evidence="2">VOC domain-containing protein</fullName>
    </recommendedName>
</protein>
<dbReference type="EMBL" id="BRYB01003878">
    <property type="protein sequence ID" value="GMI22134.1"/>
    <property type="molecule type" value="Genomic_DNA"/>
</dbReference>
<dbReference type="Gene3D" id="3.10.180.10">
    <property type="entry name" value="2,3-Dihydroxybiphenyl 1,2-Dioxygenase, domain 1"/>
    <property type="match status" value="1"/>
</dbReference>
<dbReference type="InterPro" id="IPR051785">
    <property type="entry name" value="MMCE/EMCE_epimerase"/>
</dbReference>
<reference evidence="3 4" key="1">
    <citation type="journal article" date="2023" name="Commun. Biol.">
        <title>Genome analysis of Parmales, the sister group of diatoms, reveals the evolutionary specialization of diatoms from phago-mixotrophs to photoautotrophs.</title>
        <authorList>
            <person name="Ban H."/>
            <person name="Sato S."/>
            <person name="Yoshikawa S."/>
            <person name="Yamada K."/>
            <person name="Nakamura Y."/>
            <person name="Ichinomiya M."/>
            <person name="Sato N."/>
            <person name="Blanc-Mathieu R."/>
            <person name="Endo H."/>
            <person name="Kuwata A."/>
            <person name="Ogata H."/>
        </authorList>
    </citation>
    <scope>NUCLEOTIDE SEQUENCE [LARGE SCALE GENOMIC DNA]</scope>
</reference>
<evidence type="ECO:0000313" key="3">
    <source>
        <dbReference type="EMBL" id="GMI22134.1"/>
    </source>
</evidence>
<proteinExistence type="predicted"/>
<dbReference type="Pfam" id="PF13669">
    <property type="entry name" value="Glyoxalase_4"/>
    <property type="match status" value="1"/>
</dbReference>
<feature type="domain" description="VOC" evidence="2">
    <location>
        <begin position="24"/>
        <end position="158"/>
    </location>
</feature>
<dbReference type="SUPFAM" id="SSF54593">
    <property type="entry name" value="Glyoxalase/Bleomycin resistance protein/Dihydroxybiphenyl dioxygenase"/>
    <property type="match status" value="1"/>
</dbReference>
<gene>
    <name evidence="3" type="ORF">TeGR_g4434</name>
</gene>
<dbReference type="PANTHER" id="PTHR43048">
    <property type="entry name" value="METHYLMALONYL-COA EPIMERASE"/>
    <property type="match status" value="1"/>
</dbReference>
<dbReference type="InterPro" id="IPR029068">
    <property type="entry name" value="Glyas_Bleomycin-R_OHBP_Dase"/>
</dbReference>
<dbReference type="PANTHER" id="PTHR43048:SF3">
    <property type="entry name" value="METHYLMALONYL-COA EPIMERASE, MITOCHONDRIAL"/>
    <property type="match status" value="1"/>
</dbReference>
<keyword evidence="1" id="KW-0479">Metal-binding</keyword>
<evidence type="ECO:0000313" key="4">
    <source>
        <dbReference type="Proteomes" id="UP001165060"/>
    </source>
</evidence>
<dbReference type="PROSITE" id="PS51819">
    <property type="entry name" value="VOC"/>
    <property type="match status" value="1"/>
</dbReference>
<dbReference type="InterPro" id="IPR037523">
    <property type="entry name" value="VOC_core"/>
</dbReference>
<comment type="caution">
    <text evidence="3">The sequence shown here is derived from an EMBL/GenBank/DDBJ whole genome shotgun (WGS) entry which is preliminary data.</text>
</comment>
<keyword evidence="4" id="KW-1185">Reference proteome</keyword>
<name>A0ABQ6M9F2_9STRA</name>
<organism evidence="3 4">
    <name type="scientific">Tetraparma gracilis</name>
    <dbReference type="NCBI Taxonomy" id="2962635"/>
    <lineage>
        <taxon>Eukaryota</taxon>
        <taxon>Sar</taxon>
        <taxon>Stramenopiles</taxon>
        <taxon>Ochrophyta</taxon>
        <taxon>Bolidophyceae</taxon>
        <taxon>Parmales</taxon>
        <taxon>Triparmaceae</taxon>
        <taxon>Tetraparma</taxon>
    </lineage>
</organism>
<dbReference type="Proteomes" id="UP001165060">
    <property type="component" value="Unassembled WGS sequence"/>
</dbReference>
<sequence length="169" mass="17805">MLASASRRLLSSARAAPLPYRILGVQQVAIGGADLPGLTELWGGALCASKVGDFRSERENVDENIMTLGKGKLGTVEIDLMTALDPAKKPNPSSPALNHIGLWVDDLPSCHSHLSSLGYVFTPGGIRPGAAGHDICFLHPKPREGLGGQGVLIELVQAPPDVIEAWEKA</sequence>